<keyword evidence="8" id="KW-1185">Reference proteome</keyword>
<dbReference type="Gene3D" id="3.40.1350.10">
    <property type="match status" value="1"/>
</dbReference>
<evidence type="ECO:0000256" key="2">
    <source>
        <dbReference type="ARBA" id="ARBA00022694"/>
    </source>
</evidence>
<keyword evidence="3 4" id="KW-0456">Lyase</keyword>
<dbReference type="Proteomes" id="UP000494165">
    <property type="component" value="Unassembled WGS sequence"/>
</dbReference>
<dbReference type="Pfam" id="PF26577">
    <property type="entry name" value="TSEN34_N"/>
    <property type="match status" value="1"/>
</dbReference>
<dbReference type="EC" id="4.6.1.16" evidence="4"/>
<comment type="similarity">
    <text evidence="1 4">Belongs to the tRNA-intron endonuclease family.</text>
</comment>
<dbReference type="CDD" id="cd22363">
    <property type="entry name" value="tRNA-intron_lyase_C"/>
    <property type="match status" value="1"/>
</dbReference>
<evidence type="ECO:0000313" key="7">
    <source>
        <dbReference type="EMBL" id="CAB3365989.1"/>
    </source>
</evidence>
<dbReference type="GO" id="GO:0000214">
    <property type="term" value="C:tRNA-intron endonuclease complex"/>
    <property type="evidence" value="ECO:0007669"/>
    <property type="project" value="UniProtKB-UniRule"/>
</dbReference>
<reference evidence="7 8" key="1">
    <citation type="submission" date="2020-04" db="EMBL/GenBank/DDBJ databases">
        <authorList>
            <person name="Alioto T."/>
            <person name="Alioto T."/>
            <person name="Gomez Garrido J."/>
        </authorList>
    </citation>
    <scope>NUCLEOTIDE SEQUENCE [LARGE SCALE GENOMIC DNA]</scope>
</reference>
<evidence type="ECO:0000259" key="6">
    <source>
        <dbReference type="Pfam" id="PF26577"/>
    </source>
</evidence>
<feature type="domain" description="tRNA intron endonuclease catalytic" evidence="5">
    <location>
        <begin position="207"/>
        <end position="265"/>
    </location>
</feature>
<organism evidence="7 8">
    <name type="scientific">Cloeon dipterum</name>
    <dbReference type="NCBI Taxonomy" id="197152"/>
    <lineage>
        <taxon>Eukaryota</taxon>
        <taxon>Metazoa</taxon>
        <taxon>Ecdysozoa</taxon>
        <taxon>Arthropoda</taxon>
        <taxon>Hexapoda</taxon>
        <taxon>Insecta</taxon>
        <taxon>Pterygota</taxon>
        <taxon>Palaeoptera</taxon>
        <taxon>Ephemeroptera</taxon>
        <taxon>Pisciforma</taxon>
        <taxon>Baetidae</taxon>
        <taxon>Cloeon</taxon>
    </lineage>
</organism>
<sequence>MITLVALNGEAFVWSAHDWLILRKEHRICGNLIGTLGMLPHQDKHLALPLALLPEETRFLLQEKIARLVDYESFREKPSGNLKEKFEDFRRQSYQDQVKYFQDERRRKILEMVDIIVEGKKRKILGSVPKKGKRRKTNFSTSTEAGCSYLEETVLPDRESVIKDELNKVVPIPEEAALTQVPTETPWIKDLTATEIQYPMPQKKIEWLKFKTFADLWRRGFYVTAGQKFGGDFLAYPGDPMKFHAQYIITCRLPEESIPALEFISLCRFE</sequence>
<evidence type="ECO:0000256" key="3">
    <source>
        <dbReference type="ARBA" id="ARBA00023239"/>
    </source>
</evidence>
<keyword evidence="2 4" id="KW-0819">tRNA processing</keyword>
<evidence type="ECO:0000259" key="5">
    <source>
        <dbReference type="Pfam" id="PF01974"/>
    </source>
</evidence>
<dbReference type="GO" id="GO:0000213">
    <property type="term" value="F:tRNA-intron lyase activity"/>
    <property type="evidence" value="ECO:0007669"/>
    <property type="project" value="UniProtKB-UniRule"/>
</dbReference>
<dbReference type="GO" id="GO:0003676">
    <property type="term" value="F:nucleic acid binding"/>
    <property type="evidence" value="ECO:0007669"/>
    <property type="project" value="InterPro"/>
</dbReference>
<protein>
    <recommendedName>
        <fullName evidence="4">tRNA-splicing endonuclease subunit Sen34</fullName>
        <ecNumber evidence="4">4.6.1.16</ecNumber>
    </recommendedName>
</protein>
<dbReference type="PANTHER" id="PTHR13070:SF0">
    <property type="entry name" value="TRNA-SPLICING ENDONUCLEASE SUBUNIT SEN34"/>
    <property type="match status" value="1"/>
</dbReference>
<comment type="function">
    <text evidence="4">Constitutes one of the two catalytic subunit of the tRNA-splicing endonuclease complex, a complex responsible for identification and cleavage of the splice sites in pre-tRNA. It cleaves pre-tRNA at the 5'- and 3'-splice sites to release the intron. The products are an intron and two tRNA half-molecules bearing 2',3'-cyclic phosphate and 5'-OH termini. There are no conserved sequences at the splice sites, but the intron is invariably located at the same site in the gene, placing the splice sites an invariant distance from the constant structural features of the tRNA body.</text>
</comment>
<gene>
    <name evidence="7" type="ORF">CLODIP_2_CD16204</name>
</gene>
<comment type="caution">
    <text evidence="7">The sequence shown here is derived from an EMBL/GenBank/DDBJ whole genome shotgun (WGS) entry which is preliminary data.</text>
</comment>
<dbReference type="InterPro" id="IPR011856">
    <property type="entry name" value="tRNA_endonuc-like_dom_sf"/>
</dbReference>
<dbReference type="InterPro" id="IPR036167">
    <property type="entry name" value="tRNA_intron_Endo_cat-like_sf"/>
</dbReference>
<dbReference type="InterPro" id="IPR059049">
    <property type="entry name" value="TSEN34_N"/>
</dbReference>
<dbReference type="SUPFAM" id="SSF53032">
    <property type="entry name" value="tRNA-intron endonuclease catalytic domain-like"/>
    <property type="match status" value="1"/>
</dbReference>
<dbReference type="AlphaFoldDB" id="A0A8S1CCY7"/>
<proteinExistence type="inferred from homology"/>
<evidence type="ECO:0000256" key="4">
    <source>
        <dbReference type="PIRNR" id="PIRNR017250"/>
    </source>
</evidence>
<dbReference type="OrthoDB" id="48041at2759"/>
<feature type="domain" description="TSEN34 N-terminal" evidence="6">
    <location>
        <begin position="3"/>
        <end position="70"/>
    </location>
</feature>
<dbReference type="InterPro" id="IPR006677">
    <property type="entry name" value="tRNA_intron_Endonuc_cat-like"/>
</dbReference>
<dbReference type="EMBL" id="CADEPI010000023">
    <property type="protein sequence ID" value="CAB3365989.1"/>
    <property type="molecule type" value="Genomic_DNA"/>
</dbReference>
<dbReference type="InterPro" id="IPR016690">
    <property type="entry name" value="TSEN34"/>
</dbReference>
<evidence type="ECO:0000313" key="8">
    <source>
        <dbReference type="Proteomes" id="UP000494165"/>
    </source>
</evidence>
<dbReference type="Pfam" id="PF01974">
    <property type="entry name" value="tRNA_int_endo"/>
    <property type="match status" value="1"/>
</dbReference>
<dbReference type="GO" id="GO:0000379">
    <property type="term" value="P:tRNA-type intron splice site recognition and cleavage"/>
    <property type="evidence" value="ECO:0007669"/>
    <property type="project" value="UniProtKB-UniRule"/>
</dbReference>
<accession>A0A8S1CCY7</accession>
<dbReference type="PIRSF" id="PIRSF017250">
    <property type="entry name" value="tRNA_splic_SEN34"/>
    <property type="match status" value="1"/>
</dbReference>
<dbReference type="PANTHER" id="PTHR13070">
    <property type="entry name" value="TRNA-SPLICING ENDONUCLEASE SUBUNIT SEN34-RELATED"/>
    <property type="match status" value="1"/>
</dbReference>
<name>A0A8S1CCY7_9INSE</name>
<evidence type="ECO:0000256" key="1">
    <source>
        <dbReference type="ARBA" id="ARBA00008078"/>
    </source>
</evidence>